<gene>
    <name evidence="7" type="ORF">MNODULE_04125</name>
</gene>
<evidence type="ECO:0000256" key="3">
    <source>
        <dbReference type="ARBA" id="ARBA00022676"/>
    </source>
</evidence>
<reference evidence="7 8" key="1">
    <citation type="journal article" date="2020" name="Nature">
        <title>Bacterial chemolithoautotrophy via manganese oxidation.</title>
        <authorList>
            <person name="Yu H."/>
            <person name="Leadbetter J.R."/>
        </authorList>
    </citation>
    <scope>NUCLEOTIDE SEQUENCE [LARGE SCALE GENOMIC DNA]</scope>
    <source>
        <strain evidence="7 8">Mn-1</strain>
    </source>
</reference>
<keyword evidence="5" id="KW-0472">Membrane</keyword>
<dbReference type="AlphaFoldDB" id="A0A7X6DMF9"/>
<evidence type="ECO:0000256" key="4">
    <source>
        <dbReference type="ARBA" id="ARBA00022679"/>
    </source>
</evidence>
<evidence type="ECO:0000256" key="2">
    <source>
        <dbReference type="ARBA" id="ARBA00022475"/>
    </source>
</evidence>
<proteinExistence type="predicted"/>
<dbReference type="GO" id="GO:0016757">
    <property type="term" value="F:glycosyltransferase activity"/>
    <property type="evidence" value="ECO:0007669"/>
    <property type="project" value="UniProtKB-KW"/>
</dbReference>
<keyword evidence="8" id="KW-1185">Reference proteome</keyword>
<organism evidence="7 8">
    <name type="scientific">Candidatus Manganitrophus noduliformans</name>
    <dbReference type="NCBI Taxonomy" id="2606439"/>
    <lineage>
        <taxon>Bacteria</taxon>
        <taxon>Pseudomonadati</taxon>
        <taxon>Nitrospirota</taxon>
        <taxon>Nitrospiria</taxon>
        <taxon>Candidatus Troglogloeales</taxon>
        <taxon>Candidatus Manganitrophaceae</taxon>
        <taxon>Candidatus Manganitrophus</taxon>
    </lineage>
</organism>
<comment type="caution">
    <text evidence="7">The sequence shown here is derived from an EMBL/GenBank/DDBJ whole genome shotgun (WGS) entry which is preliminary data.</text>
</comment>
<accession>A0A7X6DMF9</accession>
<keyword evidence="3" id="KW-0328">Glycosyltransferase</keyword>
<dbReference type="InterPro" id="IPR001173">
    <property type="entry name" value="Glyco_trans_2-like"/>
</dbReference>
<evidence type="ECO:0000259" key="6">
    <source>
        <dbReference type="Pfam" id="PF00535"/>
    </source>
</evidence>
<protein>
    <submittedName>
        <fullName evidence="7">Glycosyltransferase</fullName>
    </submittedName>
</protein>
<keyword evidence="4 7" id="KW-0808">Transferase</keyword>
<dbReference type="PANTHER" id="PTHR43646:SF2">
    <property type="entry name" value="GLYCOSYLTRANSFERASE 2-LIKE DOMAIN-CONTAINING PROTEIN"/>
    <property type="match status" value="1"/>
</dbReference>
<evidence type="ECO:0000256" key="5">
    <source>
        <dbReference type="ARBA" id="ARBA00023136"/>
    </source>
</evidence>
<dbReference type="InterPro" id="IPR026461">
    <property type="entry name" value="Trfase_2_rSAM/seldom_assoc"/>
</dbReference>
<keyword evidence="2" id="KW-1003">Cell membrane</keyword>
<evidence type="ECO:0000313" key="8">
    <source>
        <dbReference type="Proteomes" id="UP000534783"/>
    </source>
</evidence>
<feature type="domain" description="Glycosyltransferase 2-like" evidence="6">
    <location>
        <begin position="5"/>
        <end position="159"/>
    </location>
</feature>
<dbReference type="EMBL" id="VTOW01000001">
    <property type="protein sequence ID" value="NKE69931.1"/>
    <property type="molecule type" value="Genomic_DNA"/>
</dbReference>
<name>A0A7X6DMF9_9BACT</name>
<dbReference type="CDD" id="cd02522">
    <property type="entry name" value="GT_2_like_a"/>
    <property type="match status" value="1"/>
</dbReference>
<dbReference type="NCBIfam" id="TIGR04283">
    <property type="entry name" value="glyco_like_mftF"/>
    <property type="match status" value="1"/>
</dbReference>
<comment type="subcellular location">
    <subcellularLocation>
        <location evidence="1">Cell membrane</location>
    </subcellularLocation>
</comment>
<dbReference type="Gene3D" id="3.90.550.10">
    <property type="entry name" value="Spore Coat Polysaccharide Biosynthesis Protein SpsA, Chain A"/>
    <property type="match status" value="1"/>
</dbReference>
<evidence type="ECO:0000256" key="1">
    <source>
        <dbReference type="ARBA" id="ARBA00004236"/>
    </source>
</evidence>
<dbReference type="SUPFAM" id="SSF53448">
    <property type="entry name" value="Nucleotide-diphospho-sugar transferases"/>
    <property type="match status" value="1"/>
</dbReference>
<dbReference type="RefSeq" id="WP_168058210.1">
    <property type="nucleotide sequence ID" value="NZ_VTOW01000001.1"/>
</dbReference>
<dbReference type="PANTHER" id="PTHR43646">
    <property type="entry name" value="GLYCOSYLTRANSFERASE"/>
    <property type="match status" value="1"/>
</dbReference>
<evidence type="ECO:0000313" key="7">
    <source>
        <dbReference type="EMBL" id="NKE69931.1"/>
    </source>
</evidence>
<dbReference type="GO" id="GO:0005886">
    <property type="term" value="C:plasma membrane"/>
    <property type="evidence" value="ECO:0007669"/>
    <property type="project" value="UniProtKB-SubCell"/>
</dbReference>
<sequence>MKKTSIVIPVLNEEEALRRTLDRLEQFTEVEMIVVDGGSTDETVPLLQAWSDRHSTQTRSVLYGERGRARQMNAGAERATGEILLFLHADSLLPAGAIDAVAEAVRSPAVAGGAFRLKIDSEAFFLRIVEKLANLRSRFLKLPYGDQGIFVRRDLFERLGGYAELPLMEDVDFIRRLKREGEVVLLAEEIATSPRRWLREGIYYVTLRNLVLLALYFGGVSPGRLARWYPFGKK</sequence>
<dbReference type="Pfam" id="PF00535">
    <property type="entry name" value="Glycos_transf_2"/>
    <property type="match status" value="1"/>
</dbReference>
<dbReference type="InterPro" id="IPR029044">
    <property type="entry name" value="Nucleotide-diphossugar_trans"/>
</dbReference>
<dbReference type="Proteomes" id="UP000534783">
    <property type="component" value="Unassembled WGS sequence"/>
</dbReference>